<dbReference type="GO" id="GO:0005794">
    <property type="term" value="C:Golgi apparatus"/>
    <property type="evidence" value="ECO:0007669"/>
    <property type="project" value="TreeGrafter"/>
</dbReference>
<evidence type="ECO:0000313" key="2">
    <source>
        <dbReference type="EMBL" id="KAK9815659.1"/>
    </source>
</evidence>
<proteinExistence type="predicted"/>
<dbReference type="AlphaFoldDB" id="A0AAW1Q5P0"/>
<keyword evidence="3" id="KW-1185">Reference proteome</keyword>
<dbReference type="InterPro" id="IPR005069">
    <property type="entry name" value="Nucl-diP-sugar_transferase"/>
</dbReference>
<dbReference type="Pfam" id="PF03407">
    <property type="entry name" value="Nucleotid_trans"/>
    <property type="match status" value="1"/>
</dbReference>
<protein>
    <recommendedName>
        <fullName evidence="1">Nucleotide-diphospho-sugar transferase domain-containing protein</fullName>
    </recommendedName>
</protein>
<dbReference type="InterPro" id="IPR052636">
    <property type="entry name" value="UDP-D-xylose:L-fucose_XylT"/>
</dbReference>
<dbReference type="PANTHER" id="PTHR47032:SF1">
    <property type="entry name" value="UDP-D-XYLOSE:L-FUCOSE ALPHA-1,3-D-XYLOSYLTRANSFERASE-RELATED"/>
    <property type="match status" value="1"/>
</dbReference>
<dbReference type="PANTHER" id="PTHR47032">
    <property type="entry name" value="UDP-D-XYLOSE:L-FUCOSE ALPHA-1,3-D-XYLOSYLTRANSFERASE-RELATED"/>
    <property type="match status" value="1"/>
</dbReference>
<feature type="domain" description="Nucleotide-diphospho-sugar transferase" evidence="1">
    <location>
        <begin position="74"/>
        <end position="290"/>
    </location>
</feature>
<dbReference type="EMBL" id="JALJOR010000006">
    <property type="protein sequence ID" value="KAK9815659.1"/>
    <property type="molecule type" value="Genomic_DNA"/>
</dbReference>
<comment type="caution">
    <text evidence="2">The sequence shown here is derived from an EMBL/GenBank/DDBJ whole genome shotgun (WGS) entry which is preliminary data.</text>
</comment>
<reference evidence="2 3" key="1">
    <citation type="journal article" date="2024" name="Nat. Commun.">
        <title>Phylogenomics reveals the evolutionary origins of lichenization in chlorophyte algae.</title>
        <authorList>
            <person name="Puginier C."/>
            <person name="Libourel C."/>
            <person name="Otte J."/>
            <person name="Skaloud P."/>
            <person name="Haon M."/>
            <person name="Grisel S."/>
            <person name="Petersen M."/>
            <person name="Berrin J.G."/>
            <person name="Delaux P.M."/>
            <person name="Dal Grande F."/>
            <person name="Keller J."/>
        </authorList>
    </citation>
    <scope>NUCLEOTIDE SEQUENCE [LARGE SCALE GENOMIC DNA]</scope>
    <source>
        <strain evidence="2 3">SAG 2043</strain>
    </source>
</reference>
<sequence length="321" mass="36551">MARFQDCQLFELWLSRSSTLNSHKDLLWDITYFGDGQAAQPEQPPSCSRCPAATLHVMKPFINSLADAGAGLETSLVIVALDTTAFANCQSMHQPHLCIDASDAAAIPEGTLTNWSPGYFAAGWTRTVWTHKAVKMGFTVLMVDLDLVWFKNPYRYLEAHKEAQVLVTDDCIYDPLLPHNATGKMANLGVVMFRNEPLALKLLEVWLTMRGQEWDQSAFRTALMQVVRDEPNFRPHVMGVQLFVNLCCQYCTTRYDDMDVHQMQQQDIHQCFHDEVHDIYMVHVACTRGATPIESKGHLLTMLLNYRRTSRQQQPQLDSIR</sequence>
<accession>A0AAW1Q5P0</accession>
<organism evidence="2 3">
    <name type="scientific">[Myrmecia] bisecta</name>
    <dbReference type="NCBI Taxonomy" id="41462"/>
    <lineage>
        <taxon>Eukaryota</taxon>
        <taxon>Viridiplantae</taxon>
        <taxon>Chlorophyta</taxon>
        <taxon>core chlorophytes</taxon>
        <taxon>Trebouxiophyceae</taxon>
        <taxon>Trebouxiales</taxon>
        <taxon>Trebouxiaceae</taxon>
        <taxon>Myrmecia</taxon>
    </lineage>
</organism>
<name>A0AAW1Q5P0_9CHLO</name>
<evidence type="ECO:0000259" key="1">
    <source>
        <dbReference type="Pfam" id="PF03407"/>
    </source>
</evidence>
<dbReference type="GO" id="GO:0016757">
    <property type="term" value="F:glycosyltransferase activity"/>
    <property type="evidence" value="ECO:0007669"/>
    <property type="project" value="TreeGrafter"/>
</dbReference>
<dbReference type="Proteomes" id="UP001489004">
    <property type="component" value="Unassembled WGS sequence"/>
</dbReference>
<gene>
    <name evidence="2" type="ORF">WJX72_007504</name>
</gene>
<evidence type="ECO:0000313" key="3">
    <source>
        <dbReference type="Proteomes" id="UP001489004"/>
    </source>
</evidence>